<proteinExistence type="predicted"/>
<name>T0Q231_SAPDV</name>
<dbReference type="GeneID" id="19951134"/>
<dbReference type="InParanoid" id="T0Q231"/>
<protein>
    <submittedName>
        <fullName evidence="1">Uncharacterized protein</fullName>
    </submittedName>
</protein>
<keyword evidence="2" id="KW-1185">Reference proteome</keyword>
<organism evidence="1 2">
    <name type="scientific">Saprolegnia diclina (strain VS20)</name>
    <dbReference type="NCBI Taxonomy" id="1156394"/>
    <lineage>
        <taxon>Eukaryota</taxon>
        <taxon>Sar</taxon>
        <taxon>Stramenopiles</taxon>
        <taxon>Oomycota</taxon>
        <taxon>Saprolegniomycetes</taxon>
        <taxon>Saprolegniales</taxon>
        <taxon>Saprolegniaceae</taxon>
        <taxon>Saprolegnia</taxon>
    </lineage>
</organism>
<gene>
    <name evidence="1" type="ORF">SDRG_10407</name>
</gene>
<dbReference type="AlphaFoldDB" id="T0Q231"/>
<dbReference type="Proteomes" id="UP000030762">
    <property type="component" value="Unassembled WGS sequence"/>
</dbReference>
<dbReference type="VEuPathDB" id="FungiDB:SDRG_10407"/>
<evidence type="ECO:0000313" key="2">
    <source>
        <dbReference type="Proteomes" id="UP000030762"/>
    </source>
</evidence>
<dbReference type="EMBL" id="JH767166">
    <property type="protein sequence ID" value="EQC31889.1"/>
    <property type="molecule type" value="Genomic_DNA"/>
</dbReference>
<sequence>MSEDEGEDAYHLRSFARDVAVPHCCLYKPAVERNPTATLGSIAVPSWPLPTETLAALTTTYAGLIPAKDVVFRGFYDITRHEVMAESFLLGQLDPEQNEYDEQLEFGKTLAHFAIDTTGDASTLTLTSMQAPPHTFATVVYFFPSNCVGGAITISHGHRTTTYEALDRRFLSFYSTCDVTVAPITSGHRSFAVYYATYDLDDDDSDDYGPTPKYAPPPLPTIPELQEASRNYARYDAIAVTIRLETRSLTPTRL</sequence>
<dbReference type="OrthoDB" id="27483at2759"/>
<accession>T0Q231</accession>
<dbReference type="RefSeq" id="XP_008614617.1">
    <property type="nucleotide sequence ID" value="XM_008616395.1"/>
</dbReference>
<reference evidence="1 2" key="1">
    <citation type="submission" date="2012-04" db="EMBL/GenBank/DDBJ databases">
        <title>The Genome Sequence of Saprolegnia declina VS20.</title>
        <authorList>
            <consortium name="The Broad Institute Genome Sequencing Platform"/>
            <person name="Russ C."/>
            <person name="Nusbaum C."/>
            <person name="Tyler B."/>
            <person name="van West P."/>
            <person name="Dieguez-Uribeondo J."/>
            <person name="de Bruijn I."/>
            <person name="Tripathy S."/>
            <person name="Jiang R."/>
            <person name="Young S.K."/>
            <person name="Zeng Q."/>
            <person name="Gargeya S."/>
            <person name="Fitzgerald M."/>
            <person name="Haas B."/>
            <person name="Abouelleil A."/>
            <person name="Alvarado L."/>
            <person name="Arachchi H.M."/>
            <person name="Berlin A."/>
            <person name="Chapman S.B."/>
            <person name="Goldberg J."/>
            <person name="Griggs A."/>
            <person name="Gujja S."/>
            <person name="Hansen M."/>
            <person name="Howarth C."/>
            <person name="Imamovic A."/>
            <person name="Larimer J."/>
            <person name="McCowen C."/>
            <person name="Montmayeur A."/>
            <person name="Murphy C."/>
            <person name="Neiman D."/>
            <person name="Pearson M."/>
            <person name="Priest M."/>
            <person name="Roberts A."/>
            <person name="Saif S."/>
            <person name="Shea T."/>
            <person name="Sisk P."/>
            <person name="Sykes S."/>
            <person name="Wortman J."/>
            <person name="Nusbaum C."/>
            <person name="Birren B."/>
        </authorList>
    </citation>
    <scope>NUCLEOTIDE SEQUENCE [LARGE SCALE GENOMIC DNA]</scope>
    <source>
        <strain evidence="1 2">VS20</strain>
    </source>
</reference>
<evidence type="ECO:0000313" key="1">
    <source>
        <dbReference type="EMBL" id="EQC31889.1"/>
    </source>
</evidence>